<dbReference type="OrthoDB" id="9800373at2"/>
<keyword evidence="2" id="KW-1185">Reference proteome</keyword>
<protein>
    <recommendedName>
        <fullName evidence="3">Xcc1710-like domain-containing protein</fullName>
    </recommendedName>
</protein>
<evidence type="ECO:0000313" key="2">
    <source>
        <dbReference type="Proteomes" id="UP000050956"/>
    </source>
</evidence>
<dbReference type="InterPro" id="IPR036748">
    <property type="entry name" value="MTH938-like_sf"/>
</dbReference>
<dbReference type="PANTHER" id="PTHR21192:SF2">
    <property type="entry name" value="NADH DEHYDROGENASE [UBIQUINONE] 1 ALPHA SUBCOMPLEX ASSEMBLY FACTOR 3"/>
    <property type="match status" value="1"/>
</dbReference>
<comment type="caution">
    <text evidence="1">The sequence shown here is derived from an EMBL/GenBank/DDBJ whole genome shotgun (WGS) entry which is preliminary data.</text>
</comment>
<dbReference type="PANTHER" id="PTHR21192">
    <property type="entry name" value="NUCLEAR PROTEIN E3-3"/>
    <property type="match status" value="1"/>
</dbReference>
<accession>A0A0R0DH35</accession>
<dbReference type="Pfam" id="PF04430">
    <property type="entry name" value="DUF498"/>
    <property type="match status" value="1"/>
</dbReference>
<dbReference type="SUPFAM" id="SSF64076">
    <property type="entry name" value="MTH938-like"/>
    <property type="match status" value="1"/>
</dbReference>
<dbReference type="InterPro" id="IPR007523">
    <property type="entry name" value="NDUFAF3/AAMDC"/>
</dbReference>
<evidence type="ECO:0000313" key="1">
    <source>
        <dbReference type="EMBL" id="KRG77591.1"/>
    </source>
</evidence>
<dbReference type="STRING" id="336566.ABB30_07130"/>
<dbReference type="AlphaFoldDB" id="A0A0R0DH35"/>
<gene>
    <name evidence="1" type="ORF">ABB30_07130</name>
</gene>
<reference evidence="1 2" key="1">
    <citation type="submission" date="2015-05" db="EMBL/GenBank/DDBJ databases">
        <title>Genome sequencing and analysis of members of genus Stenotrophomonas.</title>
        <authorList>
            <person name="Patil P.P."/>
            <person name="Midha S."/>
            <person name="Patil P.B."/>
        </authorList>
    </citation>
    <scope>NUCLEOTIDE SEQUENCE [LARGE SCALE GENOMIC DNA]</scope>
    <source>
        <strain evidence="1 2">DSM 24757</strain>
    </source>
</reference>
<dbReference type="RefSeq" id="WP_057637613.1">
    <property type="nucleotide sequence ID" value="NZ_LDJM01000017.1"/>
</dbReference>
<sequence>MHFSHDRPDYTYALRAADGQRAKVNDRVLTASFAVAPDQLLESWAVSDARALREEDLQPLLAMGPSVLILGTGQDQVFPPAAVMAYCLSRGVGIEVMNNASAARTYNVLASEARKVVTALILPG</sequence>
<evidence type="ECO:0008006" key="3">
    <source>
        <dbReference type="Google" id="ProtNLM"/>
    </source>
</evidence>
<dbReference type="Gene3D" id="3.40.1230.10">
    <property type="entry name" value="MTH938-like"/>
    <property type="match status" value="1"/>
</dbReference>
<proteinExistence type="predicted"/>
<organism evidence="1 2">
    <name type="scientific">Stenotrophomonas ginsengisoli</name>
    <dbReference type="NCBI Taxonomy" id="336566"/>
    <lineage>
        <taxon>Bacteria</taxon>
        <taxon>Pseudomonadati</taxon>
        <taxon>Pseudomonadota</taxon>
        <taxon>Gammaproteobacteria</taxon>
        <taxon>Lysobacterales</taxon>
        <taxon>Lysobacteraceae</taxon>
        <taxon>Stenotrophomonas</taxon>
    </lineage>
</organism>
<name>A0A0R0DH35_9GAMM</name>
<dbReference type="EMBL" id="LDJM01000017">
    <property type="protein sequence ID" value="KRG77591.1"/>
    <property type="molecule type" value="Genomic_DNA"/>
</dbReference>
<dbReference type="Proteomes" id="UP000050956">
    <property type="component" value="Unassembled WGS sequence"/>
</dbReference>
<dbReference type="PATRIC" id="fig|336566.3.peg.769"/>
<dbReference type="CDD" id="cd05560">
    <property type="entry name" value="Xcc1710_like"/>
    <property type="match status" value="1"/>
</dbReference>